<reference evidence="2 3" key="1">
    <citation type="submission" date="2019-09" db="EMBL/GenBank/DDBJ databases">
        <title>FDA dAtabase for Regulatory Grade micrObial Sequences (FDA-ARGOS): Supporting development and validation of Infectious Disease Dx tests.</title>
        <authorList>
            <person name="Sciortino C."/>
            <person name="Tallon L."/>
            <person name="Sadzewicz L."/>
            <person name="Vavikolanu K."/>
            <person name="Mehta A."/>
            <person name="Aluvathingal J."/>
            <person name="Nadendla S."/>
            <person name="Nandy P."/>
            <person name="Geyer C."/>
            <person name="Yan Y."/>
            <person name="Sichtig H."/>
        </authorList>
    </citation>
    <scope>NUCLEOTIDE SEQUENCE [LARGE SCALE GENOMIC DNA]</scope>
    <source>
        <strain evidence="2 3">FDAARGOS_664</strain>
    </source>
</reference>
<dbReference type="RefSeq" id="WP_150375621.1">
    <property type="nucleotide sequence ID" value="NZ_CP044067.1"/>
</dbReference>
<dbReference type="AlphaFoldDB" id="A0A5P2HDL0"/>
<dbReference type="PROSITE" id="PS51318">
    <property type="entry name" value="TAT"/>
    <property type="match status" value="1"/>
</dbReference>
<keyword evidence="1" id="KW-0732">Signal</keyword>
<gene>
    <name evidence="2" type="ORF">FOB72_25920</name>
</gene>
<sequence>MSRLSGSRRHPARSLAAASVATLLGLPCVAHAKTCLFTDASFLPSHLCMQDDDEIDLRPYAQARSLKFYPVDRLLMARGDVLYLSDKPRLAGRIWRIDRSLDLSEISALGIAPYSTASARLAPVACFFGDNSLAGEKSCAQPGEILPTLGKLDGKVASIRVPSGLGVRVYAESGGRGRNAFVRRNQDLAALQRLGMAGTIRAAQVARTSIRCHAECPIPETDAYDLPTLFGDGWWNLSRGNPQFAVTLRVDADARALVEFGDSLYLQVMQSEAMVTTFWPYRRHALLPTRQDVRHLTIAFEFRAPHAFDVQVIRSDAERRFIDASAILTLPWPSRRAEMLSIRNAAPAKALVQTLISMQTAASDARVARDAHCRTEPMLGVGHAFLFGCASPLDHLPAPPLSSPPNRFPSLSESVLVRTFAGAGNPMAMGAASRVCQVMPERLYVRRPMRVIADWSACVSRTTLIITLYQTLFGDRWNLRDFTNIVTDALHQGITPGVKDTELAKQFVTAVQEQTGGTDRRLDDAIAAFHQANVIHAYSRARTQDMELAIERAERSGPHGCPQGVALDASISAMRHGMMGWYQVAIGDYVPRTVIPRVWRNGAFQNSHESFTYEAGGVNTPGLMESIRYLMHGWGNSYLYAFEAATTLLADANPGSDPPRDVAGAAPLPAPPPALCPLADPESIRLLAMSGNSIAMGIAEATLSPGPSDHFIVVSFRGEPVAVLLGEIPADGSQTAESRYVVSAPQNVLDRYADGAVRGAGSAATHAFIQFALSRSMTAVRALAVTEPSVAIKQRVGFRLLD</sequence>
<proteinExistence type="predicted"/>
<evidence type="ECO:0000256" key="1">
    <source>
        <dbReference type="SAM" id="SignalP"/>
    </source>
</evidence>
<feature type="signal peptide" evidence="1">
    <location>
        <begin position="1"/>
        <end position="32"/>
    </location>
</feature>
<dbReference type="EMBL" id="CP044067">
    <property type="protein sequence ID" value="QET05445.1"/>
    <property type="molecule type" value="Genomic_DNA"/>
</dbReference>
<dbReference type="InterPro" id="IPR006311">
    <property type="entry name" value="TAT_signal"/>
</dbReference>
<dbReference type="OrthoDB" id="8965558at2"/>
<dbReference type="Proteomes" id="UP000322822">
    <property type="component" value="Chromosome 2"/>
</dbReference>
<name>A0A5P2HDL0_9BURK</name>
<accession>A0A5P2HDL0</accession>
<dbReference type="Gene3D" id="2.60.20.10">
    <property type="entry name" value="Crystallins"/>
    <property type="match status" value="1"/>
</dbReference>
<evidence type="ECO:0000313" key="3">
    <source>
        <dbReference type="Proteomes" id="UP000322822"/>
    </source>
</evidence>
<organism evidence="2 3">
    <name type="scientific">Cupriavidus pauculus</name>
    <dbReference type="NCBI Taxonomy" id="82633"/>
    <lineage>
        <taxon>Bacteria</taxon>
        <taxon>Pseudomonadati</taxon>
        <taxon>Pseudomonadota</taxon>
        <taxon>Betaproteobacteria</taxon>
        <taxon>Burkholderiales</taxon>
        <taxon>Burkholderiaceae</taxon>
        <taxon>Cupriavidus</taxon>
    </lineage>
</organism>
<protein>
    <submittedName>
        <fullName evidence="2">Uncharacterized protein</fullName>
    </submittedName>
</protein>
<evidence type="ECO:0000313" key="2">
    <source>
        <dbReference type="EMBL" id="QET05445.1"/>
    </source>
</evidence>
<feature type="chain" id="PRO_5024822481" evidence="1">
    <location>
        <begin position="33"/>
        <end position="802"/>
    </location>
</feature>